<evidence type="ECO:0000256" key="1">
    <source>
        <dbReference type="SAM" id="MobiDB-lite"/>
    </source>
</evidence>
<reference evidence="2 3" key="1">
    <citation type="submission" date="2016-10" db="EMBL/GenBank/DDBJ databases">
        <authorList>
            <person name="de Groot N.N."/>
        </authorList>
    </citation>
    <scope>NUCLEOTIDE SEQUENCE [LARGE SCALE GENOMIC DNA]</scope>
    <source>
        <strain evidence="2 3">DSM 2872</strain>
    </source>
</reference>
<feature type="region of interest" description="Disordered" evidence="1">
    <location>
        <begin position="53"/>
        <end position="79"/>
    </location>
</feature>
<dbReference type="Proteomes" id="UP000183469">
    <property type="component" value="Unassembled WGS sequence"/>
</dbReference>
<dbReference type="RefSeq" id="WP_074673511.1">
    <property type="nucleotide sequence ID" value="NZ_FNQG01000019.1"/>
</dbReference>
<proteinExistence type="predicted"/>
<name>A0A1H4AJ31_SELRU</name>
<evidence type="ECO:0000313" key="3">
    <source>
        <dbReference type="Proteomes" id="UP000183469"/>
    </source>
</evidence>
<dbReference type="EMBL" id="FNQG01000019">
    <property type="protein sequence ID" value="SEA35771.1"/>
    <property type="molecule type" value="Genomic_DNA"/>
</dbReference>
<evidence type="ECO:0000313" key="2">
    <source>
        <dbReference type="EMBL" id="SEA35771.1"/>
    </source>
</evidence>
<organism evidence="2 3">
    <name type="scientific">Selenomonas ruminantium</name>
    <dbReference type="NCBI Taxonomy" id="971"/>
    <lineage>
        <taxon>Bacteria</taxon>
        <taxon>Bacillati</taxon>
        <taxon>Bacillota</taxon>
        <taxon>Negativicutes</taxon>
        <taxon>Selenomonadales</taxon>
        <taxon>Selenomonadaceae</taxon>
        <taxon>Selenomonas</taxon>
    </lineage>
</organism>
<sequence>MGKKITIAADANPFDKTRTAAEQMFAPQPPSETEQNVGDVEQHRAVNKVESVESVGPVGDVEQQIQQEEPKKKAPRKFPGKQHIHLILPDEQANMVKQLAKMSGISVNQFMSQAIDILYEEHWKPVVELLEQNRHKLGMDKKTNKDIFS</sequence>
<accession>A0A1H4AJ31</accession>
<dbReference type="AlphaFoldDB" id="A0A1H4AJ31"/>
<gene>
    <name evidence="2" type="ORF">SAMN05660648_02910</name>
</gene>
<protein>
    <submittedName>
        <fullName evidence="2">Uncharacterized protein</fullName>
    </submittedName>
</protein>